<dbReference type="Pfam" id="PF00005">
    <property type="entry name" value="ABC_tran"/>
    <property type="match status" value="1"/>
</dbReference>
<comment type="caution">
    <text evidence="6">The sequence shown here is derived from an EMBL/GenBank/DDBJ whole genome shotgun (WGS) entry which is preliminary data.</text>
</comment>
<dbReference type="GO" id="GO:0016887">
    <property type="term" value="F:ATP hydrolysis activity"/>
    <property type="evidence" value="ECO:0007669"/>
    <property type="project" value="InterPro"/>
</dbReference>
<proteinExistence type="inferred from homology"/>
<gene>
    <name evidence="6" type="ORF">LKD48_10110</name>
</gene>
<accession>A0AAE3E4U5</accession>
<dbReference type="SMART" id="SM00382">
    <property type="entry name" value="AAA"/>
    <property type="match status" value="1"/>
</dbReference>
<dbReference type="PANTHER" id="PTHR43335">
    <property type="entry name" value="ABC TRANSPORTER, ATP-BINDING PROTEIN"/>
    <property type="match status" value="1"/>
</dbReference>
<dbReference type="CDD" id="cd03230">
    <property type="entry name" value="ABC_DR_subfamily_A"/>
    <property type="match status" value="1"/>
</dbReference>
<keyword evidence="3" id="KW-0547">Nucleotide-binding</keyword>
<dbReference type="AlphaFoldDB" id="A0AAE3E4U5"/>
<evidence type="ECO:0000256" key="2">
    <source>
        <dbReference type="ARBA" id="ARBA00022448"/>
    </source>
</evidence>
<evidence type="ECO:0000256" key="1">
    <source>
        <dbReference type="ARBA" id="ARBA00005417"/>
    </source>
</evidence>
<dbReference type="PANTHER" id="PTHR43335:SF11">
    <property type="entry name" value="ABC TRANSPORTER RELATED"/>
    <property type="match status" value="1"/>
</dbReference>
<evidence type="ECO:0000313" key="7">
    <source>
        <dbReference type="Proteomes" id="UP001198200"/>
    </source>
</evidence>
<keyword evidence="2" id="KW-0813">Transport</keyword>
<evidence type="ECO:0000256" key="3">
    <source>
        <dbReference type="ARBA" id="ARBA00022741"/>
    </source>
</evidence>
<dbReference type="EMBL" id="JAJEQN010000024">
    <property type="protein sequence ID" value="MCC2221984.1"/>
    <property type="molecule type" value="Genomic_DNA"/>
</dbReference>
<organism evidence="6 7">
    <name type="scientific">Anthropogastromicrobium aceti</name>
    <dbReference type="NCBI Taxonomy" id="2981768"/>
    <lineage>
        <taxon>Bacteria</taxon>
        <taxon>Bacillati</taxon>
        <taxon>Bacillota</taxon>
        <taxon>Clostridia</taxon>
        <taxon>Lachnospirales</taxon>
        <taxon>Lachnospiraceae</taxon>
        <taxon>Anthropogastromicrobium</taxon>
    </lineage>
</organism>
<dbReference type="GO" id="GO:0005524">
    <property type="term" value="F:ATP binding"/>
    <property type="evidence" value="ECO:0007669"/>
    <property type="project" value="UniProtKB-KW"/>
</dbReference>
<dbReference type="InterPro" id="IPR027417">
    <property type="entry name" value="P-loop_NTPase"/>
</dbReference>
<dbReference type="Proteomes" id="UP001198200">
    <property type="component" value="Unassembled WGS sequence"/>
</dbReference>
<evidence type="ECO:0000259" key="5">
    <source>
        <dbReference type="PROSITE" id="PS50893"/>
    </source>
</evidence>
<name>A0AAE3E4U5_9FIRM</name>
<dbReference type="InterPro" id="IPR003439">
    <property type="entry name" value="ABC_transporter-like_ATP-bd"/>
</dbReference>
<keyword evidence="7" id="KW-1185">Reference proteome</keyword>
<dbReference type="SUPFAM" id="SSF52540">
    <property type="entry name" value="P-loop containing nucleoside triphosphate hydrolases"/>
    <property type="match status" value="1"/>
</dbReference>
<dbReference type="RefSeq" id="WP_308731946.1">
    <property type="nucleotide sequence ID" value="NZ_JAJEQN010000024.1"/>
</dbReference>
<reference evidence="6 7" key="1">
    <citation type="submission" date="2021-10" db="EMBL/GenBank/DDBJ databases">
        <title>Anaerobic single-cell dispensing facilitates the cultivation of human gut bacteria.</title>
        <authorList>
            <person name="Afrizal A."/>
        </authorList>
    </citation>
    <scope>NUCLEOTIDE SEQUENCE [LARGE SCALE GENOMIC DNA]</scope>
    <source>
        <strain evidence="6 7">CLA-AA-H224</strain>
    </source>
</reference>
<sequence>MLSVNQLKFKVKNKTLIDELTLNVTPGSFYALLGRKGSGKTTLLRLCSGLLEPQSGNIYINGMDVSKRENKKNILRILGYMGSQDGYFPRLQVMEYLEVYAHAQGLYGLAARERCMEVLQMGHLERRAEQLVEEQSASVRRELSFLRAIIHRPRLLLLDDPFNGMESAQKLAMEELFAILAEDEVTVLMASQSLPDAAHLCGEIGIIEKGRIISEGNLSDILRQARSEALLYLRVCEAPEAAVAILRKEALVRTISRDGNFIVMHFAGGIKDEAALLKKLIESNVKVYSFSRGQSSLENLLEREISGGKGRR</sequence>
<dbReference type="Gene3D" id="3.40.50.300">
    <property type="entry name" value="P-loop containing nucleotide triphosphate hydrolases"/>
    <property type="match status" value="1"/>
</dbReference>
<evidence type="ECO:0000313" key="6">
    <source>
        <dbReference type="EMBL" id="MCC2221984.1"/>
    </source>
</evidence>
<protein>
    <submittedName>
        <fullName evidence="6">ABC transporter ATP-binding protein</fullName>
    </submittedName>
</protein>
<evidence type="ECO:0000256" key="4">
    <source>
        <dbReference type="ARBA" id="ARBA00022840"/>
    </source>
</evidence>
<dbReference type="InterPro" id="IPR003593">
    <property type="entry name" value="AAA+_ATPase"/>
</dbReference>
<feature type="domain" description="ABC transporter" evidence="5">
    <location>
        <begin position="2"/>
        <end position="234"/>
    </location>
</feature>
<dbReference type="PROSITE" id="PS50893">
    <property type="entry name" value="ABC_TRANSPORTER_2"/>
    <property type="match status" value="1"/>
</dbReference>
<comment type="similarity">
    <text evidence="1">Belongs to the ABC transporter superfamily.</text>
</comment>
<keyword evidence="4 6" id="KW-0067">ATP-binding</keyword>